<dbReference type="NCBIfam" id="TIGR00026">
    <property type="entry name" value="hi_GC_TIGR00026"/>
    <property type="match status" value="1"/>
</dbReference>
<dbReference type="GO" id="GO:0016491">
    <property type="term" value="F:oxidoreductase activity"/>
    <property type="evidence" value="ECO:0007669"/>
    <property type="project" value="InterPro"/>
</dbReference>
<protein>
    <submittedName>
        <fullName evidence="1">Nitroreductase family deazaflavin-dependent oxidoreductase</fullName>
    </submittedName>
</protein>
<proteinExistence type="predicted"/>
<dbReference type="InterPro" id="IPR004378">
    <property type="entry name" value="F420H2_quin_Rdtase"/>
</dbReference>
<evidence type="ECO:0000313" key="1">
    <source>
        <dbReference type="EMBL" id="NKZ04990.1"/>
    </source>
</evidence>
<name>A0A846YVP8_9ACTN</name>
<dbReference type="Gene3D" id="2.30.110.10">
    <property type="entry name" value="Electron Transport, Fmn-binding Protein, Chain A"/>
    <property type="match status" value="1"/>
</dbReference>
<keyword evidence="2" id="KW-1185">Reference proteome</keyword>
<reference evidence="1 2" key="1">
    <citation type="submission" date="2020-04" db="EMBL/GenBank/DDBJ databases">
        <title>MicrobeNet Type strains.</title>
        <authorList>
            <person name="Nicholson A.C."/>
        </authorList>
    </citation>
    <scope>NUCLEOTIDE SEQUENCE [LARGE SCALE GENOMIC DNA]</scope>
    <source>
        <strain evidence="1 2">ATCC BAA-277</strain>
    </source>
</reference>
<comment type="caution">
    <text evidence="1">The sequence shown here is derived from an EMBL/GenBank/DDBJ whole genome shotgun (WGS) entry which is preliminary data.</text>
</comment>
<accession>A0A846YVP8</accession>
<evidence type="ECO:0000313" key="2">
    <source>
        <dbReference type="Proteomes" id="UP000579250"/>
    </source>
</evidence>
<dbReference type="Proteomes" id="UP000579250">
    <property type="component" value="Unassembled WGS sequence"/>
</dbReference>
<dbReference type="EMBL" id="JAAXPI010000016">
    <property type="protein sequence ID" value="NKZ04990.1"/>
    <property type="molecule type" value="Genomic_DNA"/>
</dbReference>
<sequence length="127" mass="13919">MPIPDAVARFNRTVTNRVTKPFAGRLPGFAVVHHKGRKSGRSYRTPVNIFPRPDGYVAALTYGPDRDWVRNVIAAGGCELEIRGKLIQVGAPEIVHDPERGGMPPGVRQILGVLGVTDFLHLTKVTR</sequence>
<gene>
    <name evidence="1" type="ORF">HGB48_14725</name>
</gene>
<organism evidence="1 2">
    <name type="scientific">Actinomadura latina</name>
    <dbReference type="NCBI Taxonomy" id="163603"/>
    <lineage>
        <taxon>Bacteria</taxon>
        <taxon>Bacillati</taxon>
        <taxon>Actinomycetota</taxon>
        <taxon>Actinomycetes</taxon>
        <taxon>Streptosporangiales</taxon>
        <taxon>Thermomonosporaceae</taxon>
        <taxon>Actinomadura</taxon>
    </lineage>
</organism>
<dbReference type="AlphaFoldDB" id="A0A846YVP8"/>
<dbReference type="InterPro" id="IPR012349">
    <property type="entry name" value="Split_barrel_FMN-bd"/>
</dbReference>
<dbReference type="RefSeq" id="WP_067627660.1">
    <property type="nucleotide sequence ID" value="NZ_JAAXPI010000016.1"/>
</dbReference>
<dbReference type="Pfam" id="PF04075">
    <property type="entry name" value="F420H2_quin_red"/>
    <property type="match status" value="1"/>
</dbReference>